<evidence type="ECO:0000313" key="5">
    <source>
        <dbReference type="EMBL" id="SDE36244.1"/>
    </source>
</evidence>
<evidence type="ECO:0000259" key="4">
    <source>
        <dbReference type="PROSITE" id="PS50110"/>
    </source>
</evidence>
<keyword evidence="1" id="KW-0238">DNA-binding</keyword>
<dbReference type="SUPFAM" id="SSF46894">
    <property type="entry name" value="C-terminal effector domain of the bipartite response regulators"/>
    <property type="match status" value="1"/>
</dbReference>
<dbReference type="SMART" id="SM00421">
    <property type="entry name" value="HTH_LUXR"/>
    <property type="match status" value="1"/>
</dbReference>
<feature type="domain" description="Response regulatory" evidence="4">
    <location>
        <begin position="1"/>
        <end position="49"/>
    </location>
</feature>
<dbReference type="EMBL" id="FMYQ01000044">
    <property type="protein sequence ID" value="SDE36244.1"/>
    <property type="molecule type" value="Genomic_DNA"/>
</dbReference>
<dbReference type="InterPro" id="IPR000792">
    <property type="entry name" value="Tscrpt_reg_LuxR_C"/>
</dbReference>
<dbReference type="PANTHER" id="PTHR43214">
    <property type="entry name" value="TWO-COMPONENT RESPONSE REGULATOR"/>
    <property type="match status" value="1"/>
</dbReference>
<dbReference type="PANTHER" id="PTHR43214:SF43">
    <property type="entry name" value="TWO-COMPONENT RESPONSE REGULATOR"/>
    <property type="match status" value="1"/>
</dbReference>
<feature type="domain" description="HTH luxR-type" evidence="3">
    <location>
        <begin position="72"/>
        <end position="137"/>
    </location>
</feature>
<dbReference type="PRINTS" id="PR00038">
    <property type="entry name" value="HTHLUXR"/>
</dbReference>
<dbReference type="STRING" id="416944.SAMN05421548_1441"/>
<evidence type="ECO:0000313" key="6">
    <source>
        <dbReference type="Proteomes" id="UP000198908"/>
    </source>
</evidence>
<dbReference type="SUPFAM" id="SSF52172">
    <property type="entry name" value="CheY-like"/>
    <property type="match status" value="1"/>
</dbReference>
<dbReference type="InterPro" id="IPR011006">
    <property type="entry name" value="CheY-like_superfamily"/>
</dbReference>
<evidence type="ECO:0000259" key="3">
    <source>
        <dbReference type="PROSITE" id="PS50043"/>
    </source>
</evidence>
<dbReference type="Proteomes" id="UP000198908">
    <property type="component" value="Unassembled WGS sequence"/>
</dbReference>
<name>A0A1G7CA42_9BURK</name>
<dbReference type="Gene3D" id="3.40.50.2300">
    <property type="match status" value="1"/>
</dbReference>
<reference evidence="6" key="1">
    <citation type="submission" date="2016-09" db="EMBL/GenBank/DDBJ databases">
        <authorList>
            <person name="Varghese N."/>
            <person name="Submissions S."/>
        </authorList>
    </citation>
    <scope>NUCLEOTIDE SEQUENCE [LARGE SCALE GENOMIC DNA]</scope>
    <source>
        <strain evidence="6">TNe-862</strain>
    </source>
</reference>
<keyword evidence="6" id="KW-1185">Reference proteome</keyword>
<dbReference type="PROSITE" id="PS50043">
    <property type="entry name" value="HTH_LUXR_2"/>
    <property type="match status" value="1"/>
</dbReference>
<dbReference type="PROSITE" id="PS50110">
    <property type="entry name" value="RESPONSE_REGULATORY"/>
    <property type="match status" value="1"/>
</dbReference>
<dbReference type="AlphaFoldDB" id="A0A1G7CA42"/>
<dbReference type="InterPro" id="IPR016032">
    <property type="entry name" value="Sig_transdc_resp-reg_C-effctor"/>
</dbReference>
<dbReference type="GO" id="GO:0000160">
    <property type="term" value="P:phosphorelay signal transduction system"/>
    <property type="evidence" value="ECO:0007669"/>
    <property type="project" value="InterPro"/>
</dbReference>
<protein>
    <submittedName>
        <fullName evidence="5">Response regulator receiver domain-containing protein</fullName>
    </submittedName>
</protein>
<dbReference type="GO" id="GO:0006355">
    <property type="term" value="P:regulation of DNA-templated transcription"/>
    <property type="evidence" value="ECO:0007669"/>
    <property type="project" value="InterPro"/>
</dbReference>
<dbReference type="InterPro" id="IPR001789">
    <property type="entry name" value="Sig_transdc_resp-reg_receiver"/>
</dbReference>
<proteinExistence type="predicted"/>
<comment type="caution">
    <text evidence="2">Lacks conserved residue(s) required for the propagation of feature annotation.</text>
</comment>
<gene>
    <name evidence="5" type="ORF">SAMN05421548_1441</name>
</gene>
<organism evidence="5 6">
    <name type="scientific">Paraburkholderia lycopersici</name>
    <dbReference type="NCBI Taxonomy" id="416944"/>
    <lineage>
        <taxon>Bacteria</taxon>
        <taxon>Pseudomonadati</taxon>
        <taxon>Pseudomonadota</taxon>
        <taxon>Betaproteobacteria</taxon>
        <taxon>Burkholderiales</taxon>
        <taxon>Burkholderiaceae</taxon>
        <taxon>Paraburkholderia</taxon>
    </lineage>
</organism>
<dbReference type="InterPro" id="IPR039420">
    <property type="entry name" value="WalR-like"/>
</dbReference>
<sequence length="145" mass="15948">MGEPSLRILVVTMHTGPANAARAFRAGASGYLTKESASRELISAMTRIASGGVYMSNAVAERLARNLNEPIETMPHQRLTDREFEIFRAIVEGKSLTEIAAELQLSVKTVSSHKAHIIEKMEIPNDNGLIRYAIRQRLFEDPGAA</sequence>
<dbReference type="Pfam" id="PF00196">
    <property type="entry name" value="GerE"/>
    <property type="match status" value="1"/>
</dbReference>
<dbReference type="CDD" id="cd06170">
    <property type="entry name" value="LuxR_C_like"/>
    <property type="match status" value="1"/>
</dbReference>
<dbReference type="GO" id="GO:0003677">
    <property type="term" value="F:DNA binding"/>
    <property type="evidence" value="ECO:0007669"/>
    <property type="project" value="UniProtKB-KW"/>
</dbReference>
<evidence type="ECO:0000256" key="1">
    <source>
        <dbReference type="ARBA" id="ARBA00023125"/>
    </source>
</evidence>
<evidence type="ECO:0000256" key="2">
    <source>
        <dbReference type="PROSITE-ProRule" id="PRU00169"/>
    </source>
</evidence>
<accession>A0A1G7CA42</accession>